<dbReference type="Gene3D" id="3.60.15.10">
    <property type="entry name" value="Ribonuclease Z/Hydroxyacylglutathione hydrolase-like"/>
    <property type="match status" value="1"/>
</dbReference>
<dbReference type="GO" id="GO:0016787">
    <property type="term" value="F:hydrolase activity"/>
    <property type="evidence" value="ECO:0007669"/>
    <property type="project" value="UniProtKB-KW"/>
</dbReference>
<keyword evidence="3" id="KW-1185">Reference proteome</keyword>
<dbReference type="SMART" id="SM00849">
    <property type="entry name" value="Lactamase_B"/>
    <property type="match status" value="1"/>
</dbReference>
<dbReference type="InterPro" id="IPR001279">
    <property type="entry name" value="Metallo-B-lactamas"/>
</dbReference>
<dbReference type="InterPro" id="IPR050855">
    <property type="entry name" value="NDM-1-like"/>
</dbReference>
<dbReference type="CDD" id="cd07721">
    <property type="entry name" value="yflN-like_MBL-fold"/>
    <property type="match status" value="1"/>
</dbReference>
<evidence type="ECO:0000313" key="2">
    <source>
        <dbReference type="EMBL" id="GCE31538.1"/>
    </source>
</evidence>
<protein>
    <submittedName>
        <fullName evidence="2">MBL fold metallo-hydrolase</fullName>
    </submittedName>
</protein>
<dbReference type="PANTHER" id="PTHR42951:SF17">
    <property type="entry name" value="METALLO-BETA-LACTAMASE DOMAIN-CONTAINING PROTEIN"/>
    <property type="match status" value="1"/>
</dbReference>
<dbReference type="SUPFAM" id="SSF56281">
    <property type="entry name" value="Metallo-hydrolase/oxidoreductase"/>
    <property type="match status" value="1"/>
</dbReference>
<dbReference type="Pfam" id="PF00753">
    <property type="entry name" value="Lactamase_B"/>
    <property type="match status" value="1"/>
</dbReference>
<accession>A0A402BJL0</accession>
<reference evidence="3" key="1">
    <citation type="submission" date="2018-12" db="EMBL/GenBank/DDBJ databases">
        <title>Tengunoibacter tsumagoiensis gen. nov., sp. nov., Dictyobacter kobayashii sp. nov., D. alpinus sp. nov., and D. joshuensis sp. nov. and description of Dictyobacteraceae fam. nov. within the order Ktedonobacterales isolated from Tengu-no-mugimeshi.</title>
        <authorList>
            <person name="Wang C.M."/>
            <person name="Zheng Y."/>
            <person name="Sakai Y."/>
            <person name="Toyoda A."/>
            <person name="Minakuchi Y."/>
            <person name="Abe K."/>
            <person name="Yokota A."/>
            <person name="Yabe S."/>
        </authorList>
    </citation>
    <scope>NUCLEOTIDE SEQUENCE [LARGE SCALE GENOMIC DNA]</scope>
    <source>
        <strain evidence="3">Uno16</strain>
    </source>
</reference>
<name>A0A402BJL0_9CHLR</name>
<dbReference type="RefSeq" id="WP_126631495.1">
    <property type="nucleotide sequence ID" value="NZ_BIFT01000002.1"/>
</dbReference>
<feature type="domain" description="Metallo-beta-lactamase" evidence="1">
    <location>
        <begin position="15"/>
        <end position="208"/>
    </location>
</feature>
<organism evidence="2 3">
    <name type="scientific">Dictyobacter alpinus</name>
    <dbReference type="NCBI Taxonomy" id="2014873"/>
    <lineage>
        <taxon>Bacteria</taxon>
        <taxon>Bacillati</taxon>
        <taxon>Chloroflexota</taxon>
        <taxon>Ktedonobacteria</taxon>
        <taxon>Ktedonobacterales</taxon>
        <taxon>Dictyobacteraceae</taxon>
        <taxon>Dictyobacter</taxon>
    </lineage>
</organism>
<evidence type="ECO:0000313" key="3">
    <source>
        <dbReference type="Proteomes" id="UP000287171"/>
    </source>
</evidence>
<keyword evidence="2" id="KW-0378">Hydrolase</keyword>
<dbReference type="Proteomes" id="UP000287171">
    <property type="component" value="Unassembled WGS sequence"/>
</dbReference>
<gene>
    <name evidence="2" type="ORF">KDA_70220</name>
</gene>
<proteinExistence type="predicted"/>
<dbReference type="OrthoDB" id="9761531at2"/>
<comment type="caution">
    <text evidence="2">The sequence shown here is derived from an EMBL/GenBank/DDBJ whole genome shotgun (WGS) entry which is preliminary data.</text>
</comment>
<sequence length="238" mass="26139">MKGNRPVIEPIALGFVNAYIIHGERDVLVDTGLPGMADKLLDELKKRNVSMQDISLILLTHGHSDHAGNANELRRRLHVPVAIHALEVEWMRRGLAPIPRPIRPIGHLIKAITKPNIEPFEPDILLEAGMALSPYGIAGQVIHTPGHSPGSITFLHPEGIGIAGDVLAGSLWRENHPLYPFFADDVPLLHQSIAKLLRASVQRVYFGHGRPSSLQEVQRRFAARVASVNDLAFSGQHS</sequence>
<dbReference type="EMBL" id="BIFT01000002">
    <property type="protein sequence ID" value="GCE31538.1"/>
    <property type="molecule type" value="Genomic_DNA"/>
</dbReference>
<evidence type="ECO:0000259" key="1">
    <source>
        <dbReference type="SMART" id="SM00849"/>
    </source>
</evidence>
<dbReference type="AlphaFoldDB" id="A0A402BJL0"/>
<dbReference type="InterPro" id="IPR036866">
    <property type="entry name" value="RibonucZ/Hydroxyglut_hydro"/>
</dbReference>
<dbReference type="PANTHER" id="PTHR42951">
    <property type="entry name" value="METALLO-BETA-LACTAMASE DOMAIN-CONTAINING"/>
    <property type="match status" value="1"/>
</dbReference>